<sequence length="260" mass="28335">MSDSARNSASGSGLAALIQRRYRGGQHWGPKGAARGPRFLLWGVPISLLAIMVLTVAIEAVLTAGDHSVFFSSATRGFAYLLGAFHNSLLHGAREVFPGQSVSMFVTYAFIHGGPVHLIVNMVALASFGMVIVQRIGQKRFLVAYLLCAIGGAAGFGLLSNSPAPMVGASGALFGLVGIWVCWDYLDRRHYGDPLWVTLRALAFLVLYNLVFFLLLHGSLAWETHLGGFVTGWLLAIYWGRRVLPESRRRRFGSEDRPDT</sequence>
<dbReference type="Pfam" id="PF01694">
    <property type="entry name" value="Rhomboid"/>
    <property type="match status" value="1"/>
</dbReference>
<dbReference type="SUPFAM" id="SSF144091">
    <property type="entry name" value="Rhomboid-like"/>
    <property type="match status" value="1"/>
</dbReference>
<dbReference type="InterPro" id="IPR050925">
    <property type="entry name" value="Rhomboid_protease_S54"/>
</dbReference>
<keyword evidence="10" id="KW-1185">Reference proteome</keyword>
<dbReference type="EC" id="3.4.21.-" evidence="9"/>
<organism evidence="9 10">
    <name type="scientific">Meridianimarinicoccus marinus</name>
    <dbReference type="NCBI Taxonomy" id="3231483"/>
    <lineage>
        <taxon>Bacteria</taxon>
        <taxon>Pseudomonadati</taxon>
        <taxon>Pseudomonadota</taxon>
        <taxon>Alphaproteobacteria</taxon>
        <taxon>Rhodobacterales</taxon>
        <taxon>Paracoccaceae</taxon>
        <taxon>Meridianimarinicoccus</taxon>
    </lineage>
</organism>
<comment type="subcellular location">
    <subcellularLocation>
        <location evidence="1">Membrane</location>
        <topology evidence="1">Multi-pass membrane protein</topology>
    </subcellularLocation>
</comment>
<feature type="transmembrane region" description="Helical" evidence="7">
    <location>
        <begin position="222"/>
        <end position="240"/>
    </location>
</feature>
<feature type="domain" description="Peptidase S54 rhomboid" evidence="8">
    <location>
        <begin position="102"/>
        <end position="240"/>
    </location>
</feature>
<comment type="caution">
    <text evidence="9">The sequence shown here is derived from an EMBL/GenBank/DDBJ whole genome shotgun (WGS) entry which is preliminary data.</text>
</comment>
<dbReference type="PANTHER" id="PTHR43731">
    <property type="entry name" value="RHOMBOID PROTEASE"/>
    <property type="match status" value="1"/>
</dbReference>
<keyword evidence="3 7" id="KW-0812">Transmembrane</keyword>
<name>A0ABV3L6D8_9RHOB</name>
<dbReference type="RefSeq" id="WP_366192919.1">
    <property type="nucleotide sequence ID" value="NZ_JBFBVU010000010.1"/>
</dbReference>
<protein>
    <submittedName>
        <fullName evidence="9">Rhomboid family intramembrane serine protease</fullName>
        <ecNumber evidence="9">3.4.21.-</ecNumber>
    </submittedName>
</protein>
<dbReference type="Gene3D" id="1.20.1540.10">
    <property type="entry name" value="Rhomboid-like"/>
    <property type="match status" value="1"/>
</dbReference>
<dbReference type="GO" id="GO:0008233">
    <property type="term" value="F:peptidase activity"/>
    <property type="evidence" value="ECO:0007669"/>
    <property type="project" value="UniProtKB-KW"/>
</dbReference>
<keyword evidence="5 7" id="KW-1133">Transmembrane helix</keyword>
<accession>A0ABV3L6D8</accession>
<dbReference type="PANTHER" id="PTHR43731:SF14">
    <property type="entry name" value="PRESENILIN-ASSOCIATED RHOMBOID-LIKE PROTEIN, MITOCHONDRIAL"/>
    <property type="match status" value="1"/>
</dbReference>
<feature type="transmembrane region" description="Helical" evidence="7">
    <location>
        <begin position="109"/>
        <end position="133"/>
    </location>
</feature>
<evidence type="ECO:0000256" key="7">
    <source>
        <dbReference type="SAM" id="Phobius"/>
    </source>
</evidence>
<dbReference type="GO" id="GO:0006508">
    <property type="term" value="P:proteolysis"/>
    <property type="evidence" value="ECO:0007669"/>
    <property type="project" value="UniProtKB-KW"/>
</dbReference>
<comment type="similarity">
    <text evidence="2">Belongs to the peptidase S54 family.</text>
</comment>
<feature type="transmembrane region" description="Helical" evidence="7">
    <location>
        <begin position="165"/>
        <end position="183"/>
    </location>
</feature>
<feature type="transmembrane region" description="Helical" evidence="7">
    <location>
        <begin position="140"/>
        <end position="159"/>
    </location>
</feature>
<feature type="transmembrane region" description="Helical" evidence="7">
    <location>
        <begin position="39"/>
        <end position="62"/>
    </location>
</feature>
<dbReference type="InterPro" id="IPR035952">
    <property type="entry name" value="Rhomboid-like_sf"/>
</dbReference>
<evidence type="ECO:0000256" key="4">
    <source>
        <dbReference type="ARBA" id="ARBA00022801"/>
    </source>
</evidence>
<feature type="transmembrane region" description="Helical" evidence="7">
    <location>
        <begin position="195"/>
        <end position="216"/>
    </location>
</feature>
<evidence type="ECO:0000313" key="9">
    <source>
        <dbReference type="EMBL" id="MEV8467144.1"/>
    </source>
</evidence>
<dbReference type="EMBL" id="JBFBVU010000010">
    <property type="protein sequence ID" value="MEV8467144.1"/>
    <property type="molecule type" value="Genomic_DNA"/>
</dbReference>
<keyword evidence="9" id="KW-0645">Protease</keyword>
<reference evidence="9 10" key="1">
    <citation type="submission" date="2024-07" db="EMBL/GenBank/DDBJ databases">
        <authorList>
            <person name="Kang M."/>
        </authorList>
    </citation>
    <scope>NUCLEOTIDE SEQUENCE [LARGE SCALE GENOMIC DNA]</scope>
    <source>
        <strain evidence="9 10">DFM31</strain>
    </source>
</reference>
<evidence type="ECO:0000259" key="8">
    <source>
        <dbReference type="Pfam" id="PF01694"/>
    </source>
</evidence>
<evidence type="ECO:0000256" key="1">
    <source>
        <dbReference type="ARBA" id="ARBA00004141"/>
    </source>
</evidence>
<evidence type="ECO:0000256" key="5">
    <source>
        <dbReference type="ARBA" id="ARBA00022989"/>
    </source>
</evidence>
<proteinExistence type="inferred from homology"/>
<evidence type="ECO:0000313" key="10">
    <source>
        <dbReference type="Proteomes" id="UP001553161"/>
    </source>
</evidence>
<evidence type="ECO:0000256" key="2">
    <source>
        <dbReference type="ARBA" id="ARBA00009045"/>
    </source>
</evidence>
<dbReference type="InterPro" id="IPR022764">
    <property type="entry name" value="Peptidase_S54_rhomboid_dom"/>
</dbReference>
<evidence type="ECO:0000256" key="6">
    <source>
        <dbReference type="ARBA" id="ARBA00023136"/>
    </source>
</evidence>
<evidence type="ECO:0000256" key="3">
    <source>
        <dbReference type="ARBA" id="ARBA00022692"/>
    </source>
</evidence>
<keyword evidence="4 9" id="KW-0378">Hydrolase</keyword>
<gene>
    <name evidence="9" type="ORF">AB0T83_10165</name>
</gene>
<keyword evidence="6 7" id="KW-0472">Membrane</keyword>
<dbReference type="Proteomes" id="UP001553161">
    <property type="component" value="Unassembled WGS sequence"/>
</dbReference>